<reference evidence="1 2" key="1">
    <citation type="submission" date="2019-07" db="EMBL/GenBank/DDBJ databases">
        <authorList>
            <person name="Jastrzebski P J."/>
            <person name="Paukszto L."/>
            <person name="Jastrzebski P J."/>
        </authorList>
    </citation>
    <scope>NUCLEOTIDE SEQUENCE [LARGE SCALE GENOMIC DNA]</scope>
    <source>
        <strain evidence="1 2">WMS-il1</strain>
    </source>
</reference>
<keyword evidence="2" id="KW-1185">Reference proteome</keyword>
<evidence type="ECO:0000313" key="2">
    <source>
        <dbReference type="Proteomes" id="UP000321570"/>
    </source>
</evidence>
<proteinExistence type="predicted"/>
<dbReference type="Proteomes" id="UP000321570">
    <property type="component" value="Unassembled WGS sequence"/>
</dbReference>
<feature type="non-terminal residue" evidence="1">
    <location>
        <position position="1"/>
    </location>
</feature>
<feature type="non-terminal residue" evidence="1">
    <location>
        <position position="74"/>
    </location>
</feature>
<organism evidence="1 2">
    <name type="scientific">Hymenolepis diminuta</name>
    <name type="common">Rat tapeworm</name>
    <dbReference type="NCBI Taxonomy" id="6216"/>
    <lineage>
        <taxon>Eukaryota</taxon>
        <taxon>Metazoa</taxon>
        <taxon>Spiralia</taxon>
        <taxon>Lophotrochozoa</taxon>
        <taxon>Platyhelminthes</taxon>
        <taxon>Cestoda</taxon>
        <taxon>Eucestoda</taxon>
        <taxon>Cyclophyllidea</taxon>
        <taxon>Hymenolepididae</taxon>
        <taxon>Hymenolepis</taxon>
    </lineage>
</organism>
<protein>
    <submittedName>
        <fullName evidence="1">Uncharacterized protein</fullName>
    </submittedName>
</protein>
<gene>
    <name evidence="1" type="ORF">WMSIL1_LOCUS12830</name>
</gene>
<accession>A0A564Z5X2</accession>
<dbReference type="AlphaFoldDB" id="A0A564Z5X2"/>
<sequence length="74" mass="8330">SANESIQRAPDGSRNVARIKDLIVFGQLPTGNVHVVATVDPHSWEIEQKHGTETQKRAIPECLKRLESVLCRWL</sequence>
<dbReference type="EMBL" id="CABIJS010000666">
    <property type="protein sequence ID" value="VUZ54850.1"/>
    <property type="molecule type" value="Genomic_DNA"/>
</dbReference>
<evidence type="ECO:0000313" key="1">
    <source>
        <dbReference type="EMBL" id="VUZ54850.1"/>
    </source>
</evidence>
<name>A0A564Z5X2_HYMDI</name>